<dbReference type="EMBL" id="FNKQ01000004">
    <property type="protein sequence ID" value="SDR03380.1"/>
    <property type="molecule type" value="Genomic_DNA"/>
</dbReference>
<reference evidence="2 5" key="3">
    <citation type="submission" date="2018-07" db="EMBL/GenBank/DDBJ databases">
        <title>Genome sequence of extremly halophilic archaeon Halopelagius longus strain BC12-B1.</title>
        <authorList>
            <person name="Zhang X."/>
        </authorList>
    </citation>
    <scope>NUCLEOTIDE SEQUENCE [LARGE SCALE GENOMIC DNA]</scope>
    <source>
        <strain evidence="2 5">BC12-B1</strain>
    </source>
</reference>
<evidence type="ECO:0000313" key="3">
    <source>
        <dbReference type="EMBL" id="SDR03380.1"/>
    </source>
</evidence>
<organism evidence="3 4">
    <name type="scientific">Halopelagius longus</name>
    <dbReference type="NCBI Taxonomy" id="1236180"/>
    <lineage>
        <taxon>Archaea</taxon>
        <taxon>Methanobacteriati</taxon>
        <taxon>Methanobacteriota</taxon>
        <taxon>Stenosarchaea group</taxon>
        <taxon>Halobacteria</taxon>
        <taxon>Halobacteriales</taxon>
        <taxon>Haloferacaceae</taxon>
    </lineage>
</organism>
<gene>
    <name evidence="2" type="ORF">DWB78_16455</name>
    <name evidence="3" type="ORF">SAMN05216278_3363</name>
</gene>
<evidence type="ECO:0000313" key="5">
    <source>
        <dbReference type="Proteomes" id="UP000255421"/>
    </source>
</evidence>
<feature type="region of interest" description="Disordered" evidence="1">
    <location>
        <begin position="282"/>
        <end position="306"/>
    </location>
</feature>
<dbReference type="InterPro" id="IPR017850">
    <property type="entry name" value="Alkaline_phosphatase_core_sf"/>
</dbReference>
<dbReference type="Gene3D" id="3.40.720.10">
    <property type="entry name" value="Alkaline Phosphatase, subunit A"/>
    <property type="match status" value="1"/>
</dbReference>
<evidence type="ECO:0000256" key="1">
    <source>
        <dbReference type="SAM" id="MobiDB-lite"/>
    </source>
</evidence>
<keyword evidence="5" id="KW-1185">Reference proteome</keyword>
<evidence type="ECO:0000313" key="4">
    <source>
        <dbReference type="Proteomes" id="UP000199289"/>
    </source>
</evidence>
<dbReference type="AlphaFoldDB" id="A0A1H1FR68"/>
<dbReference type="RefSeq" id="WP_092538850.1">
    <property type="nucleotide sequence ID" value="NZ_FNKQ01000004.1"/>
</dbReference>
<evidence type="ECO:0000313" key="2">
    <source>
        <dbReference type="EMBL" id="RDI70204.1"/>
    </source>
</evidence>
<reference evidence="4" key="2">
    <citation type="submission" date="2016-10" db="EMBL/GenBank/DDBJ databases">
        <authorList>
            <person name="Varghese N."/>
            <person name="Submissions S."/>
        </authorList>
    </citation>
    <scope>NUCLEOTIDE SEQUENCE [LARGE SCALE GENOMIC DNA]</scope>
    <source>
        <strain evidence="4">CGMCC 1.12397</strain>
    </source>
</reference>
<protein>
    <submittedName>
        <fullName evidence="3">Uncharacterized protein</fullName>
    </submittedName>
</protein>
<dbReference type="OrthoDB" id="100846at2157"/>
<reference evidence="3" key="1">
    <citation type="submission" date="2016-10" db="EMBL/GenBank/DDBJ databases">
        <authorList>
            <person name="de Groot N.N."/>
        </authorList>
    </citation>
    <scope>NUCLEOTIDE SEQUENCE [LARGE SCALE GENOMIC DNA]</scope>
    <source>
        <strain evidence="3">CGMCC 1.12397</strain>
    </source>
</reference>
<name>A0A1H1FR68_9EURY</name>
<dbReference type="SUPFAM" id="SSF53649">
    <property type="entry name" value="Alkaline phosphatase-like"/>
    <property type="match status" value="1"/>
</dbReference>
<sequence length="314" mass="36223">MTFVDWVDETREMFDRHPPLDAAKYATGELVTGAARRVGGRINYGTPHWERGDWDVLVVLDACRSDLFREVARETSWIDDGDVETHVSAASMSHEWLQRMTAEKYRDQMAETALVTGNPFTREDCVREDDWWHLDEVWRRSWSHEEGTVLPRPVTDGAIHAHRGGADRVIAWYMQPHEPFVPVDWSEGYDRRDGFGQAAQEEDDRSSWYQYRDGGLQYEELWTAYRKNLEFVLEEVELLLENVEGDVVISADHANALGEWGVFGHPRNSWVPAAKRVPWLELESTDQETYEPDPLPAPDDEADIDAQLEALGYK</sequence>
<dbReference type="Proteomes" id="UP000199289">
    <property type="component" value="Unassembled WGS sequence"/>
</dbReference>
<accession>A0A1H1FR68</accession>
<dbReference type="Proteomes" id="UP000255421">
    <property type="component" value="Unassembled WGS sequence"/>
</dbReference>
<dbReference type="EMBL" id="QQST01000002">
    <property type="protein sequence ID" value="RDI70204.1"/>
    <property type="molecule type" value="Genomic_DNA"/>
</dbReference>
<proteinExistence type="predicted"/>